<dbReference type="InterPro" id="IPR027417">
    <property type="entry name" value="P-loop_NTPase"/>
</dbReference>
<comment type="caution">
    <text evidence="2">The sequence shown here is derived from an EMBL/GenBank/DDBJ whole genome shotgun (WGS) entry which is preliminary data.</text>
</comment>
<protein>
    <submittedName>
        <fullName evidence="2">Uncharacterized protein</fullName>
    </submittedName>
</protein>
<dbReference type="EMBL" id="JACIBV010000002">
    <property type="protein sequence ID" value="MBB3733269.1"/>
    <property type="molecule type" value="Genomic_DNA"/>
</dbReference>
<organism evidence="2 3">
    <name type="scientific">Nonomuraea dietziae</name>
    <dbReference type="NCBI Taxonomy" id="65515"/>
    <lineage>
        <taxon>Bacteria</taxon>
        <taxon>Bacillati</taxon>
        <taxon>Actinomycetota</taxon>
        <taxon>Actinomycetes</taxon>
        <taxon>Streptosporangiales</taxon>
        <taxon>Streptosporangiaceae</taxon>
        <taxon>Nonomuraea</taxon>
    </lineage>
</organism>
<gene>
    <name evidence="2" type="ORF">FHR33_009216</name>
</gene>
<reference evidence="2 3" key="1">
    <citation type="submission" date="2020-08" db="EMBL/GenBank/DDBJ databases">
        <title>Sequencing the genomes of 1000 actinobacteria strains.</title>
        <authorList>
            <person name="Klenk H.-P."/>
        </authorList>
    </citation>
    <scope>NUCLEOTIDE SEQUENCE [LARGE SCALE GENOMIC DNA]</scope>
    <source>
        <strain evidence="2 3">DSM 44320</strain>
    </source>
</reference>
<sequence length="270" mass="29690">MNVLWIGGPPGSGKTTVARRLARLHGLRRYDSDARTWAHRDLAVKAGHPAALRFEELTPAQRAAAPMEERLAMWLQAERGPMTVADLRALPSSPLTVAEGTQVLPGMLPPGSRAVWLVPPAEVRLARLRARHGPGWAAELYLRLGELIEAEVERAGVAVITREDALPEVERFFAAELAAGPLARGPEERARLLREANEAVVEQYRAFFARPWSPDASETTARPFVCECADPRCDVQVSLVIERLPPEPVLAPGHRPWNRPERAGVSGQSR</sequence>
<dbReference type="GeneID" id="95395228"/>
<name>A0A7W5YUH1_9ACTN</name>
<evidence type="ECO:0000313" key="2">
    <source>
        <dbReference type="EMBL" id="MBB3733269.1"/>
    </source>
</evidence>
<feature type="region of interest" description="Disordered" evidence="1">
    <location>
        <begin position="250"/>
        <end position="270"/>
    </location>
</feature>
<proteinExistence type="predicted"/>
<dbReference type="Gene3D" id="3.40.50.300">
    <property type="entry name" value="P-loop containing nucleotide triphosphate hydrolases"/>
    <property type="match status" value="1"/>
</dbReference>
<keyword evidence="3" id="KW-1185">Reference proteome</keyword>
<dbReference type="Proteomes" id="UP000579945">
    <property type="component" value="Unassembled WGS sequence"/>
</dbReference>
<accession>A0A7W5YUH1</accession>
<dbReference type="Pfam" id="PF13671">
    <property type="entry name" value="AAA_33"/>
    <property type="match status" value="1"/>
</dbReference>
<evidence type="ECO:0000256" key="1">
    <source>
        <dbReference type="SAM" id="MobiDB-lite"/>
    </source>
</evidence>
<dbReference type="RefSeq" id="WP_183661434.1">
    <property type="nucleotide sequence ID" value="NZ_JACIBV010000002.1"/>
</dbReference>
<evidence type="ECO:0000313" key="3">
    <source>
        <dbReference type="Proteomes" id="UP000579945"/>
    </source>
</evidence>
<dbReference type="SUPFAM" id="SSF52540">
    <property type="entry name" value="P-loop containing nucleoside triphosphate hydrolases"/>
    <property type="match status" value="1"/>
</dbReference>
<dbReference type="AlphaFoldDB" id="A0A7W5YUH1"/>